<gene>
    <name evidence="2" type="ORF">MSAN_00776200</name>
</gene>
<comment type="caution">
    <text evidence="2">The sequence shown here is derived from an EMBL/GenBank/DDBJ whole genome shotgun (WGS) entry which is preliminary data.</text>
</comment>
<dbReference type="Proteomes" id="UP000623467">
    <property type="component" value="Unassembled WGS sequence"/>
</dbReference>
<dbReference type="OrthoDB" id="2941463at2759"/>
<feature type="compositionally biased region" description="Polar residues" evidence="1">
    <location>
        <begin position="1"/>
        <end position="15"/>
    </location>
</feature>
<sequence>MSSARSLDASPTQPSLKGDRAQQKPLKSRSSNHEDSTAQTIVNQYIAGGQGGAGGLGTVHGGCGGSGEGPTFNYEINAEHITMNMVHNSEVVQGSQLGILDAMYQFFAQDTNKQKIYVLYGLGGAGKTQIALKFIGESTCFTDQFLLDASMAETIHSSLRNIATAKKAGTAQQDALTWLIGNHENWLLFFNNADDPEINFNQFLPRCNHGNIIITSQNPSLQMYGAHSQVSDMEESDAVALLLKSSQQEVSESNQLLAQDIVKVSCQLGIKHLV</sequence>
<reference evidence="2" key="1">
    <citation type="submission" date="2020-05" db="EMBL/GenBank/DDBJ databases">
        <title>Mycena genomes resolve the evolution of fungal bioluminescence.</title>
        <authorList>
            <person name="Tsai I.J."/>
        </authorList>
    </citation>
    <scope>NUCLEOTIDE SEQUENCE</scope>
    <source>
        <strain evidence="2">160909Yilan</strain>
    </source>
</reference>
<dbReference type="PANTHER" id="PTHR35205">
    <property type="entry name" value="NB-ARC AND TPR DOMAIN PROTEIN"/>
    <property type="match status" value="1"/>
</dbReference>
<evidence type="ECO:0000313" key="3">
    <source>
        <dbReference type="Proteomes" id="UP000623467"/>
    </source>
</evidence>
<evidence type="ECO:0000313" key="2">
    <source>
        <dbReference type="EMBL" id="KAF7371396.1"/>
    </source>
</evidence>
<evidence type="ECO:0000256" key="1">
    <source>
        <dbReference type="SAM" id="MobiDB-lite"/>
    </source>
</evidence>
<dbReference type="InterPro" id="IPR027417">
    <property type="entry name" value="P-loop_NTPase"/>
</dbReference>
<accession>A0A8H7DHB0</accession>
<keyword evidence="3" id="KW-1185">Reference proteome</keyword>
<dbReference type="AlphaFoldDB" id="A0A8H7DHB0"/>
<proteinExistence type="predicted"/>
<name>A0A8H7DHB0_9AGAR</name>
<dbReference type="EMBL" id="JACAZH010000004">
    <property type="protein sequence ID" value="KAF7371396.1"/>
    <property type="molecule type" value="Genomic_DNA"/>
</dbReference>
<organism evidence="2 3">
    <name type="scientific">Mycena sanguinolenta</name>
    <dbReference type="NCBI Taxonomy" id="230812"/>
    <lineage>
        <taxon>Eukaryota</taxon>
        <taxon>Fungi</taxon>
        <taxon>Dikarya</taxon>
        <taxon>Basidiomycota</taxon>
        <taxon>Agaricomycotina</taxon>
        <taxon>Agaricomycetes</taxon>
        <taxon>Agaricomycetidae</taxon>
        <taxon>Agaricales</taxon>
        <taxon>Marasmiineae</taxon>
        <taxon>Mycenaceae</taxon>
        <taxon>Mycena</taxon>
    </lineage>
</organism>
<protein>
    <submittedName>
        <fullName evidence="2">TPR-like protein</fullName>
    </submittedName>
</protein>
<dbReference type="Gene3D" id="3.40.50.300">
    <property type="entry name" value="P-loop containing nucleotide triphosphate hydrolases"/>
    <property type="match status" value="1"/>
</dbReference>
<dbReference type="SUPFAM" id="SSF52540">
    <property type="entry name" value="P-loop containing nucleoside triphosphate hydrolases"/>
    <property type="match status" value="1"/>
</dbReference>
<feature type="region of interest" description="Disordered" evidence="1">
    <location>
        <begin position="1"/>
        <end position="37"/>
    </location>
</feature>
<dbReference type="PANTHER" id="PTHR35205:SF1">
    <property type="entry name" value="ZU5 DOMAIN-CONTAINING PROTEIN"/>
    <property type="match status" value="1"/>
</dbReference>